<keyword evidence="2" id="KW-1185">Reference proteome</keyword>
<evidence type="ECO:0000313" key="1">
    <source>
        <dbReference type="EMBL" id="RAH45917.1"/>
    </source>
</evidence>
<name>A0ACD1G9M3_9EURO</name>
<organism evidence="1 2">
    <name type="scientific">Aspergillus brunneoviolaceus CBS 621.78</name>
    <dbReference type="NCBI Taxonomy" id="1450534"/>
    <lineage>
        <taxon>Eukaryota</taxon>
        <taxon>Fungi</taxon>
        <taxon>Dikarya</taxon>
        <taxon>Ascomycota</taxon>
        <taxon>Pezizomycotina</taxon>
        <taxon>Eurotiomycetes</taxon>
        <taxon>Eurotiomycetidae</taxon>
        <taxon>Eurotiales</taxon>
        <taxon>Aspergillaceae</taxon>
        <taxon>Aspergillus</taxon>
        <taxon>Aspergillus subgen. Circumdati</taxon>
    </lineage>
</organism>
<dbReference type="Proteomes" id="UP000249057">
    <property type="component" value="Unassembled WGS sequence"/>
</dbReference>
<dbReference type="EMBL" id="KZ825341">
    <property type="protein sequence ID" value="RAH45917.1"/>
    <property type="molecule type" value="Genomic_DNA"/>
</dbReference>
<proteinExistence type="predicted"/>
<evidence type="ECO:0000313" key="2">
    <source>
        <dbReference type="Proteomes" id="UP000249057"/>
    </source>
</evidence>
<protein>
    <submittedName>
        <fullName evidence="1">Uncharacterized protein</fullName>
    </submittedName>
</protein>
<gene>
    <name evidence="1" type="ORF">BO95DRAFT_126623</name>
</gene>
<accession>A0ACD1G9M3</accession>
<reference evidence="1" key="1">
    <citation type="submission" date="2018-02" db="EMBL/GenBank/DDBJ databases">
        <title>The genomes of Aspergillus section Nigri reveals drivers in fungal speciation.</title>
        <authorList>
            <consortium name="DOE Joint Genome Institute"/>
            <person name="Vesth T.C."/>
            <person name="Nybo J."/>
            <person name="Theobald S."/>
            <person name="Brandl J."/>
            <person name="Frisvad J.C."/>
            <person name="Nielsen K.F."/>
            <person name="Lyhne E.K."/>
            <person name="Kogle M.E."/>
            <person name="Kuo A."/>
            <person name="Riley R."/>
            <person name="Clum A."/>
            <person name="Nolan M."/>
            <person name="Lipzen A."/>
            <person name="Salamov A."/>
            <person name="Henrissat B."/>
            <person name="Wiebenga A."/>
            <person name="De vries R.P."/>
            <person name="Grigoriev I.V."/>
            <person name="Mortensen U.H."/>
            <person name="Andersen M.R."/>
            <person name="Baker S.E."/>
        </authorList>
    </citation>
    <scope>NUCLEOTIDE SEQUENCE</scope>
    <source>
        <strain evidence="1">CBS 621.78</strain>
    </source>
</reference>
<sequence length="105" mass="12202">MSMHKTHWACGRNSSIYTCLLLSHMRRHTTCLPPSLSRQTYQIPFRWTYHSCLDGECLVQPIREDLSEVEEFHHDTLVGTNLTLFVPMSPTTSHHKLPPKSEIVR</sequence>